<accession>B5IBK2</accession>
<protein>
    <submittedName>
        <fullName evidence="1">Uncharacterized protein</fullName>
    </submittedName>
</protein>
<dbReference type="AlphaFoldDB" id="B5IBK2"/>
<dbReference type="Proteomes" id="UP000001400">
    <property type="component" value="Chromosome"/>
</dbReference>
<dbReference type="RefSeq" id="WP_008083320.1">
    <property type="nucleotide sequence ID" value="NC_013926.1"/>
</dbReference>
<dbReference type="EMBL" id="CP001941">
    <property type="protein sequence ID" value="ADD08367.1"/>
    <property type="molecule type" value="Genomic_DNA"/>
</dbReference>
<name>B5IBK2_ACIB4</name>
<evidence type="ECO:0000313" key="1">
    <source>
        <dbReference type="EMBL" id="ADD08367.1"/>
    </source>
</evidence>
<dbReference type="KEGG" id="abi:Aboo_0556"/>
<reference evidence="1" key="1">
    <citation type="submission" date="2010-02" db="EMBL/GenBank/DDBJ databases">
        <title>Complete sequence of Aciduliprofundum boonei T469.</title>
        <authorList>
            <consortium name="US DOE Joint Genome Institute"/>
            <person name="Lucas S."/>
            <person name="Copeland A."/>
            <person name="Lapidus A."/>
            <person name="Cheng J.-F."/>
            <person name="Bruce D."/>
            <person name="Goodwin L."/>
            <person name="Pitluck S."/>
            <person name="Saunders E."/>
            <person name="Detter J.C."/>
            <person name="Han C."/>
            <person name="Tapia R."/>
            <person name="Land M."/>
            <person name="Hauser L."/>
            <person name="Kyrpides N."/>
            <person name="Mikhailova N."/>
            <person name="Flores G."/>
            <person name="Reysenbach A.-L."/>
            <person name="Woyke T."/>
        </authorList>
    </citation>
    <scope>NUCLEOTIDE SEQUENCE</scope>
    <source>
        <strain evidence="1">T469</strain>
    </source>
</reference>
<evidence type="ECO:0000313" key="2">
    <source>
        <dbReference type="Proteomes" id="UP000001400"/>
    </source>
</evidence>
<dbReference type="GeneID" id="8827501"/>
<sequence length="113" mass="12778">MDEKELKSIAAIYFGFTPSTKVPKNVKIEILEPEYGGSEEAKKIKIKWENHIGSESRVARITPLDIMHYLEMKNTKNNYSKAVAILLDLAALNNLPVVKVGDEYLLINPKYKG</sequence>
<dbReference type="STRING" id="439481.Aboo_0556"/>
<organism evidence="1 2">
    <name type="scientific">Aciduliprofundum boonei (strain DSM 19572 / T469)</name>
    <dbReference type="NCBI Taxonomy" id="439481"/>
    <lineage>
        <taxon>Archaea</taxon>
        <taxon>Methanobacteriati</taxon>
        <taxon>Thermoplasmatota</taxon>
        <taxon>DHVE2 group</taxon>
        <taxon>Candidatus Aciduliprofundum</taxon>
    </lineage>
</organism>
<dbReference type="HOGENOM" id="CLU_2127692_0_0_2"/>
<dbReference type="eggNOG" id="arCOG13523">
    <property type="taxonomic scope" value="Archaea"/>
</dbReference>
<dbReference type="OrthoDB" id="378011at2157"/>
<gene>
    <name evidence="1" type="ordered locus">Aboo_0556</name>
</gene>
<keyword evidence="2" id="KW-1185">Reference proteome</keyword>
<proteinExistence type="predicted"/>